<dbReference type="PROSITE" id="PS50931">
    <property type="entry name" value="HTH_LYSR"/>
    <property type="match status" value="1"/>
</dbReference>
<dbReference type="Gene3D" id="3.40.190.10">
    <property type="entry name" value="Periplasmic binding protein-like II"/>
    <property type="match status" value="2"/>
</dbReference>
<dbReference type="EMBL" id="BAABEO010000026">
    <property type="protein sequence ID" value="GAA3699442.1"/>
    <property type="molecule type" value="Genomic_DNA"/>
</dbReference>
<comment type="similarity">
    <text evidence="1">Belongs to the LysR transcriptional regulatory family.</text>
</comment>
<evidence type="ECO:0000313" key="6">
    <source>
        <dbReference type="EMBL" id="GAA3699442.1"/>
    </source>
</evidence>
<dbReference type="InterPro" id="IPR005119">
    <property type="entry name" value="LysR_subst-bd"/>
</dbReference>
<evidence type="ECO:0000259" key="5">
    <source>
        <dbReference type="PROSITE" id="PS50931"/>
    </source>
</evidence>
<dbReference type="Pfam" id="PF03466">
    <property type="entry name" value="LysR_substrate"/>
    <property type="match status" value="1"/>
</dbReference>
<dbReference type="InterPro" id="IPR036390">
    <property type="entry name" value="WH_DNA-bd_sf"/>
</dbReference>
<evidence type="ECO:0000256" key="2">
    <source>
        <dbReference type="ARBA" id="ARBA00023015"/>
    </source>
</evidence>
<sequence length="301" mass="30838">MRNWTLGQLRTLCAVAEAGSMSAAAERMGYTVGAISQQMAGLQREAGQPLFIKDGRHLTLSDAGRLLHRHAAVILAAEAEASASLGALDAGIDSTVRLGVFGSAAIVCAVPAVRLLAATDPRIRVEFRELDPDGMVTAVGAGTVDAALGLEYSDLPLPVPSSVTKRTVLSEPLRVVFPGGGAESALSLAEIIEGAGWLLPPADSMFGRAARMALAAEGIEPAVDHTVTDTALALGLAAAGYGLTVATAAMMAFHLTDAASVELPGNKRREIVSLARNAVLGRPSVARVVEALCEAGGQGRA</sequence>
<accession>A0ABP7D1P8</accession>
<keyword evidence="7" id="KW-1185">Reference proteome</keyword>
<dbReference type="SUPFAM" id="SSF53850">
    <property type="entry name" value="Periplasmic binding protein-like II"/>
    <property type="match status" value="1"/>
</dbReference>
<dbReference type="Gene3D" id="1.10.10.10">
    <property type="entry name" value="Winged helix-like DNA-binding domain superfamily/Winged helix DNA-binding domain"/>
    <property type="match status" value="1"/>
</dbReference>
<keyword evidence="4" id="KW-0804">Transcription</keyword>
<evidence type="ECO:0000256" key="4">
    <source>
        <dbReference type="ARBA" id="ARBA00023163"/>
    </source>
</evidence>
<protein>
    <submittedName>
        <fullName evidence="6">LysR family transcriptional regulator</fullName>
    </submittedName>
</protein>
<organism evidence="6 7">
    <name type="scientific">Arthrobacter ginkgonis</name>
    <dbReference type="NCBI Taxonomy" id="1630594"/>
    <lineage>
        <taxon>Bacteria</taxon>
        <taxon>Bacillati</taxon>
        <taxon>Actinomycetota</taxon>
        <taxon>Actinomycetes</taxon>
        <taxon>Micrococcales</taxon>
        <taxon>Micrococcaceae</taxon>
        <taxon>Arthrobacter</taxon>
    </lineage>
</organism>
<keyword evidence="3" id="KW-0238">DNA-binding</keyword>
<dbReference type="SUPFAM" id="SSF46785">
    <property type="entry name" value="Winged helix' DNA-binding domain"/>
    <property type="match status" value="1"/>
</dbReference>
<reference evidence="7" key="1">
    <citation type="journal article" date="2019" name="Int. J. Syst. Evol. Microbiol.">
        <title>The Global Catalogue of Microorganisms (GCM) 10K type strain sequencing project: providing services to taxonomists for standard genome sequencing and annotation.</title>
        <authorList>
            <consortium name="The Broad Institute Genomics Platform"/>
            <consortium name="The Broad Institute Genome Sequencing Center for Infectious Disease"/>
            <person name="Wu L."/>
            <person name="Ma J."/>
        </authorList>
    </citation>
    <scope>NUCLEOTIDE SEQUENCE [LARGE SCALE GENOMIC DNA]</scope>
    <source>
        <strain evidence="7">JCM 30742</strain>
    </source>
</reference>
<dbReference type="PANTHER" id="PTHR30346">
    <property type="entry name" value="TRANSCRIPTIONAL DUAL REGULATOR HCAR-RELATED"/>
    <property type="match status" value="1"/>
</dbReference>
<dbReference type="Pfam" id="PF00126">
    <property type="entry name" value="HTH_1"/>
    <property type="match status" value="1"/>
</dbReference>
<evidence type="ECO:0000256" key="3">
    <source>
        <dbReference type="ARBA" id="ARBA00023125"/>
    </source>
</evidence>
<evidence type="ECO:0000313" key="7">
    <source>
        <dbReference type="Proteomes" id="UP001500752"/>
    </source>
</evidence>
<proteinExistence type="inferred from homology"/>
<evidence type="ECO:0000256" key="1">
    <source>
        <dbReference type="ARBA" id="ARBA00009437"/>
    </source>
</evidence>
<name>A0ABP7D1P8_9MICC</name>
<dbReference type="InterPro" id="IPR036388">
    <property type="entry name" value="WH-like_DNA-bd_sf"/>
</dbReference>
<keyword evidence="2" id="KW-0805">Transcription regulation</keyword>
<dbReference type="Proteomes" id="UP001500752">
    <property type="component" value="Unassembled WGS sequence"/>
</dbReference>
<feature type="domain" description="HTH lysR-type" evidence="5">
    <location>
        <begin position="4"/>
        <end position="61"/>
    </location>
</feature>
<comment type="caution">
    <text evidence="6">The sequence shown here is derived from an EMBL/GenBank/DDBJ whole genome shotgun (WGS) entry which is preliminary data.</text>
</comment>
<gene>
    <name evidence="6" type="ORF">GCM10023081_40400</name>
</gene>
<dbReference type="RefSeq" id="WP_345153691.1">
    <property type="nucleotide sequence ID" value="NZ_BAABEO010000026.1"/>
</dbReference>
<dbReference type="InterPro" id="IPR000847">
    <property type="entry name" value="LysR_HTH_N"/>
</dbReference>
<dbReference type="PANTHER" id="PTHR30346:SF29">
    <property type="entry name" value="LYSR SUBSTRATE-BINDING"/>
    <property type="match status" value="1"/>
</dbReference>